<name>A0A0A9C894_ARUDO</name>
<evidence type="ECO:0000313" key="1">
    <source>
        <dbReference type="EMBL" id="JAD72524.1"/>
    </source>
</evidence>
<reference evidence="1" key="2">
    <citation type="journal article" date="2015" name="Data Brief">
        <title>Shoot transcriptome of the giant reed, Arundo donax.</title>
        <authorList>
            <person name="Barrero R.A."/>
            <person name="Guerrero F.D."/>
            <person name="Moolhuijzen P."/>
            <person name="Goolsby J.A."/>
            <person name="Tidwell J."/>
            <person name="Bellgard S.E."/>
            <person name="Bellgard M.I."/>
        </authorList>
    </citation>
    <scope>NUCLEOTIDE SEQUENCE</scope>
    <source>
        <tissue evidence="1">Shoot tissue taken approximately 20 cm above the soil surface</tissue>
    </source>
</reference>
<proteinExistence type="predicted"/>
<reference evidence="1" key="1">
    <citation type="submission" date="2014-09" db="EMBL/GenBank/DDBJ databases">
        <authorList>
            <person name="Magalhaes I.L.F."/>
            <person name="Oliveira U."/>
            <person name="Santos F.R."/>
            <person name="Vidigal T.H.D.A."/>
            <person name="Brescovit A.D."/>
            <person name="Santos A.J."/>
        </authorList>
    </citation>
    <scope>NUCLEOTIDE SEQUENCE</scope>
    <source>
        <tissue evidence="1">Shoot tissue taken approximately 20 cm above the soil surface</tissue>
    </source>
</reference>
<protein>
    <submittedName>
        <fullName evidence="1">Uncharacterized protein</fullName>
    </submittedName>
</protein>
<sequence length="15" mass="1661">MVSHCHCDGSITENK</sequence>
<dbReference type="EMBL" id="GBRH01225371">
    <property type="protein sequence ID" value="JAD72524.1"/>
    <property type="molecule type" value="Transcribed_RNA"/>
</dbReference>
<accession>A0A0A9C894</accession>
<organism evidence="1">
    <name type="scientific">Arundo donax</name>
    <name type="common">Giant reed</name>
    <name type="synonym">Donax arundinaceus</name>
    <dbReference type="NCBI Taxonomy" id="35708"/>
    <lineage>
        <taxon>Eukaryota</taxon>
        <taxon>Viridiplantae</taxon>
        <taxon>Streptophyta</taxon>
        <taxon>Embryophyta</taxon>
        <taxon>Tracheophyta</taxon>
        <taxon>Spermatophyta</taxon>
        <taxon>Magnoliopsida</taxon>
        <taxon>Liliopsida</taxon>
        <taxon>Poales</taxon>
        <taxon>Poaceae</taxon>
        <taxon>PACMAD clade</taxon>
        <taxon>Arundinoideae</taxon>
        <taxon>Arundineae</taxon>
        <taxon>Arundo</taxon>
    </lineage>
</organism>